<dbReference type="GO" id="GO:0005952">
    <property type="term" value="C:cAMP-dependent protein kinase complex"/>
    <property type="evidence" value="ECO:0007669"/>
    <property type="project" value="TreeGrafter"/>
</dbReference>
<gene>
    <name evidence="11" type="ORF">C1SCF055_LOCUS20260</name>
</gene>
<dbReference type="PROSITE" id="PS51285">
    <property type="entry name" value="AGC_KINASE_CTER"/>
    <property type="match status" value="1"/>
</dbReference>
<keyword evidence="2" id="KW-0808">Transferase</keyword>
<evidence type="ECO:0000313" key="12">
    <source>
        <dbReference type="EMBL" id="CAL1146894.1"/>
    </source>
</evidence>
<keyword evidence="14" id="KW-1185">Reference proteome</keyword>
<organism evidence="11">
    <name type="scientific">Cladocopium goreaui</name>
    <dbReference type="NCBI Taxonomy" id="2562237"/>
    <lineage>
        <taxon>Eukaryota</taxon>
        <taxon>Sar</taxon>
        <taxon>Alveolata</taxon>
        <taxon>Dinophyceae</taxon>
        <taxon>Suessiales</taxon>
        <taxon>Symbiodiniaceae</taxon>
        <taxon>Cladocopium</taxon>
    </lineage>
</organism>
<evidence type="ECO:0000256" key="7">
    <source>
        <dbReference type="RuleBase" id="RU000304"/>
    </source>
</evidence>
<dbReference type="PANTHER" id="PTHR24353">
    <property type="entry name" value="CYCLIC NUCLEOTIDE-DEPENDENT PROTEIN KINASE"/>
    <property type="match status" value="1"/>
</dbReference>
<evidence type="ECO:0000256" key="4">
    <source>
        <dbReference type="ARBA" id="ARBA00022777"/>
    </source>
</evidence>
<dbReference type="PROSITE" id="PS00107">
    <property type="entry name" value="PROTEIN_KINASE_ATP"/>
    <property type="match status" value="1"/>
</dbReference>
<dbReference type="InterPro" id="IPR000961">
    <property type="entry name" value="AGC-kinase_C"/>
</dbReference>
<evidence type="ECO:0000256" key="5">
    <source>
        <dbReference type="ARBA" id="ARBA00022840"/>
    </source>
</evidence>
<name>A0A9P1CKU2_9DINO</name>
<dbReference type="Gene3D" id="3.30.200.20">
    <property type="entry name" value="Phosphorylase Kinase, domain 1"/>
    <property type="match status" value="1"/>
</dbReference>
<dbReference type="SUPFAM" id="SSF56112">
    <property type="entry name" value="Protein kinase-like (PK-like)"/>
    <property type="match status" value="1"/>
</dbReference>
<dbReference type="OrthoDB" id="63267at2759"/>
<keyword evidence="5 6" id="KW-0067">ATP-binding</keyword>
<evidence type="ECO:0000313" key="13">
    <source>
        <dbReference type="EMBL" id="CAL4780831.1"/>
    </source>
</evidence>
<reference evidence="11" key="1">
    <citation type="submission" date="2022-10" db="EMBL/GenBank/DDBJ databases">
        <authorList>
            <person name="Chen Y."/>
            <person name="Dougan E. K."/>
            <person name="Chan C."/>
            <person name="Rhodes N."/>
            <person name="Thang M."/>
        </authorList>
    </citation>
    <scope>NUCLEOTIDE SEQUENCE</scope>
</reference>
<comment type="similarity">
    <text evidence="7">Belongs to the protein kinase superfamily.</text>
</comment>
<feature type="domain" description="Protein kinase" evidence="9">
    <location>
        <begin position="74"/>
        <end position="330"/>
    </location>
</feature>
<feature type="binding site" evidence="6">
    <location>
        <position position="105"/>
    </location>
    <ligand>
        <name>ATP</name>
        <dbReference type="ChEBI" id="CHEBI:30616"/>
    </ligand>
</feature>
<dbReference type="Proteomes" id="UP001152797">
    <property type="component" value="Unassembled WGS sequence"/>
</dbReference>
<evidence type="ECO:0000256" key="1">
    <source>
        <dbReference type="ARBA" id="ARBA00022527"/>
    </source>
</evidence>
<dbReference type="EMBL" id="CAMXCT020001843">
    <property type="protein sequence ID" value="CAL1146894.1"/>
    <property type="molecule type" value="Genomic_DNA"/>
</dbReference>
<dbReference type="InterPro" id="IPR011009">
    <property type="entry name" value="Kinase-like_dom_sf"/>
</dbReference>
<dbReference type="InterPro" id="IPR008271">
    <property type="entry name" value="Ser/Thr_kinase_AS"/>
</dbReference>
<evidence type="ECO:0000256" key="3">
    <source>
        <dbReference type="ARBA" id="ARBA00022741"/>
    </source>
</evidence>
<evidence type="ECO:0000259" key="9">
    <source>
        <dbReference type="PROSITE" id="PS50011"/>
    </source>
</evidence>
<keyword evidence="1 7" id="KW-0723">Serine/threonine-protein kinase</keyword>
<dbReference type="GO" id="GO:0005829">
    <property type="term" value="C:cytosol"/>
    <property type="evidence" value="ECO:0007669"/>
    <property type="project" value="TreeGrafter"/>
</dbReference>
<evidence type="ECO:0000256" key="8">
    <source>
        <dbReference type="SAM" id="MobiDB-lite"/>
    </source>
</evidence>
<dbReference type="SMART" id="SM00133">
    <property type="entry name" value="S_TK_X"/>
    <property type="match status" value="1"/>
</dbReference>
<dbReference type="FunFam" id="1.10.510.10:FF:000005">
    <property type="entry name" value="cAMP-dependent protein kinase catalytic subunit alpha"/>
    <property type="match status" value="1"/>
</dbReference>
<feature type="region of interest" description="Disordered" evidence="8">
    <location>
        <begin position="347"/>
        <end position="391"/>
    </location>
</feature>
<dbReference type="SMART" id="SM00220">
    <property type="entry name" value="S_TKc"/>
    <property type="match status" value="1"/>
</dbReference>
<evidence type="ECO:0000256" key="6">
    <source>
        <dbReference type="PROSITE-ProRule" id="PRU10141"/>
    </source>
</evidence>
<dbReference type="GO" id="GO:0005524">
    <property type="term" value="F:ATP binding"/>
    <property type="evidence" value="ECO:0007669"/>
    <property type="project" value="UniProtKB-UniRule"/>
</dbReference>
<feature type="compositionally biased region" description="Polar residues" evidence="8">
    <location>
        <begin position="367"/>
        <end position="376"/>
    </location>
</feature>
<dbReference type="PROSITE" id="PS00108">
    <property type="entry name" value="PROTEIN_KINASE_ST"/>
    <property type="match status" value="1"/>
</dbReference>
<evidence type="ECO:0000313" key="11">
    <source>
        <dbReference type="EMBL" id="CAI3993519.1"/>
    </source>
</evidence>
<protein>
    <submittedName>
        <fullName evidence="13">Protein kinase domain-containing protein</fullName>
    </submittedName>
</protein>
<dbReference type="InterPro" id="IPR000719">
    <property type="entry name" value="Prot_kinase_dom"/>
</dbReference>
<feature type="domain" description="AGC-kinase C-terminal" evidence="10">
    <location>
        <begin position="331"/>
        <end position="391"/>
    </location>
</feature>
<dbReference type="GO" id="GO:0004691">
    <property type="term" value="F:cAMP-dependent protein kinase activity"/>
    <property type="evidence" value="ECO:0007669"/>
    <property type="project" value="TreeGrafter"/>
</dbReference>
<keyword evidence="4 13" id="KW-0418">Kinase</keyword>
<accession>A0A9P1CKU2</accession>
<dbReference type="EMBL" id="CAMXCT010001843">
    <property type="protein sequence ID" value="CAI3993519.1"/>
    <property type="molecule type" value="Genomic_DNA"/>
</dbReference>
<dbReference type="PANTHER" id="PTHR24353:SF37">
    <property type="entry name" value="CAMP-DEPENDENT PROTEIN KINASE CATALYTIC SUBUNIT PRKX"/>
    <property type="match status" value="1"/>
</dbReference>
<evidence type="ECO:0000256" key="2">
    <source>
        <dbReference type="ARBA" id="ARBA00022679"/>
    </source>
</evidence>
<dbReference type="EMBL" id="CAMXCT030001843">
    <property type="protein sequence ID" value="CAL4780831.1"/>
    <property type="molecule type" value="Genomic_DNA"/>
</dbReference>
<comment type="caution">
    <text evidence="11">The sequence shown here is derived from an EMBL/GenBank/DDBJ whole genome shotgun (WGS) entry which is preliminary data.</text>
</comment>
<dbReference type="Pfam" id="PF00069">
    <property type="entry name" value="Pkinase"/>
    <property type="match status" value="1"/>
</dbReference>
<dbReference type="InterPro" id="IPR017441">
    <property type="entry name" value="Protein_kinase_ATP_BS"/>
</dbReference>
<reference evidence="12" key="2">
    <citation type="submission" date="2024-04" db="EMBL/GenBank/DDBJ databases">
        <authorList>
            <person name="Chen Y."/>
            <person name="Shah S."/>
            <person name="Dougan E. K."/>
            <person name="Thang M."/>
            <person name="Chan C."/>
        </authorList>
    </citation>
    <scope>NUCLEOTIDE SEQUENCE [LARGE SCALE GENOMIC DNA]</scope>
</reference>
<feature type="non-terminal residue" evidence="11">
    <location>
        <position position="1"/>
    </location>
</feature>
<evidence type="ECO:0000259" key="10">
    <source>
        <dbReference type="PROSITE" id="PS51285"/>
    </source>
</evidence>
<keyword evidence="3 6" id="KW-0547">Nucleotide-binding</keyword>
<sequence>GPHLHHLCCDADDADCANGFANASLAFLQGCEQMKKGYGKEGKEEDVQDSNAAKSIPVSLLKVMAGRTWAFSDFELYDTVGKGTFSRVRVVKMKGNIDRSPMALKILRKGDVIRLKQVEHVKAEKQIMSMIEHPFIVNLLGAFQDDKRLFMLLEYINGGELFSYLRREGRLPNEHVRFYTGEIVLAFGYLHSLHVVYRDLKPENVLLDCEGHVKLTDFGFAKVVEERTWTLCGTPEYLAPEIIQSKGHGKGVDWWALGVLLFEMMAGYPPFYEENPFGIYQKVLQGRLDFPRHFDVKAKDLVRRLLVNDRTKRFGCLKAGVEDIKRHKWYKGTDWDLLLARRVSPPFKPPVQSADDTSMFERYPESTEASAPSISSKEQESFQEFDSPPVA</sequence>
<dbReference type="AlphaFoldDB" id="A0A9P1CKU2"/>
<evidence type="ECO:0000313" key="14">
    <source>
        <dbReference type="Proteomes" id="UP001152797"/>
    </source>
</evidence>
<dbReference type="CDD" id="cd05580">
    <property type="entry name" value="STKc_PKA_like"/>
    <property type="match status" value="1"/>
</dbReference>
<proteinExistence type="inferred from homology"/>
<dbReference type="PROSITE" id="PS50011">
    <property type="entry name" value="PROTEIN_KINASE_DOM"/>
    <property type="match status" value="1"/>
</dbReference>
<dbReference type="Gene3D" id="1.10.510.10">
    <property type="entry name" value="Transferase(Phosphotransferase) domain 1"/>
    <property type="match status" value="1"/>
</dbReference>